<feature type="domain" description="RsbT co-antagonist protein RsbRD N-terminal" evidence="3">
    <location>
        <begin position="27"/>
        <end position="164"/>
    </location>
</feature>
<dbReference type="InterPro" id="IPR025751">
    <property type="entry name" value="RsbRD_N_dom"/>
</dbReference>
<dbReference type="InterPro" id="IPR042070">
    <property type="entry name" value="PucR_C-HTH_sf"/>
</dbReference>
<dbReference type="PANTHER" id="PTHR33744:SF1">
    <property type="entry name" value="DNA-BINDING TRANSCRIPTIONAL ACTIVATOR ADER"/>
    <property type="match status" value="1"/>
</dbReference>
<evidence type="ECO:0000259" key="3">
    <source>
        <dbReference type="Pfam" id="PF14361"/>
    </source>
</evidence>
<name>A0ABV3GA10_MICGL</name>
<dbReference type="InterPro" id="IPR041522">
    <property type="entry name" value="CdaR_GGDEF"/>
</dbReference>
<dbReference type="PANTHER" id="PTHR33744">
    <property type="entry name" value="CARBOHYDRATE DIACID REGULATOR"/>
    <property type="match status" value="1"/>
</dbReference>
<evidence type="ECO:0000313" key="6">
    <source>
        <dbReference type="Proteomes" id="UP001551675"/>
    </source>
</evidence>
<dbReference type="Pfam" id="PF13556">
    <property type="entry name" value="HTH_30"/>
    <property type="match status" value="1"/>
</dbReference>
<dbReference type="Proteomes" id="UP001551675">
    <property type="component" value="Unassembled WGS sequence"/>
</dbReference>
<proteinExistence type="inferred from homology"/>
<dbReference type="Gene3D" id="1.10.10.2840">
    <property type="entry name" value="PucR C-terminal helix-turn-helix domain"/>
    <property type="match status" value="1"/>
</dbReference>
<dbReference type="Pfam" id="PF14361">
    <property type="entry name" value="RsbRD_N"/>
    <property type="match status" value="1"/>
</dbReference>
<evidence type="ECO:0000259" key="2">
    <source>
        <dbReference type="Pfam" id="PF13556"/>
    </source>
</evidence>
<organism evidence="5 6">
    <name type="scientific">Microtetraspora glauca</name>
    <dbReference type="NCBI Taxonomy" id="1996"/>
    <lineage>
        <taxon>Bacteria</taxon>
        <taxon>Bacillati</taxon>
        <taxon>Actinomycetota</taxon>
        <taxon>Actinomycetes</taxon>
        <taxon>Streptosporangiales</taxon>
        <taxon>Streptosporangiaceae</taxon>
        <taxon>Microtetraspora</taxon>
    </lineage>
</organism>
<dbReference type="Pfam" id="PF17853">
    <property type="entry name" value="GGDEF_2"/>
    <property type="match status" value="1"/>
</dbReference>
<feature type="domain" description="PucR C-terminal helix-turn-helix" evidence="2">
    <location>
        <begin position="334"/>
        <end position="392"/>
    </location>
</feature>
<dbReference type="InterPro" id="IPR051448">
    <property type="entry name" value="CdaR-like_regulators"/>
</dbReference>
<evidence type="ECO:0000256" key="1">
    <source>
        <dbReference type="ARBA" id="ARBA00006754"/>
    </source>
</evidence>
<comment type="caution">
    <text evidence="5">The sequence shown here is derived from an EMBL/GenBank/DDBJ whole genome shotgun (WGS) entry which is preliminary data.</text>
</comment>
<accession>A0ABV3GA10</accession>
<dbReference type="EMBL" id="JBFALK010000003">
    <property type="protein sequence ID" value="MEV0968438.1"/>
    <property type="molecule type" value="Genomic_DNA"/>
</dbReference>
<evidence type="ECO:0000313" key="5">
    <source>
        <dbReference type="EMBL" id="MEV0968438.1"/>
    </source>
</evidence>
<protein>
    <submittedName>
        <fullName evidence="5">Helix-turn-helix domain-containing protein</fullName>
    </submittedName>
</protein>
<sequence length="399" mass="43874">MGSGSAAADEIGRIMRLAAGVLLDRLPDLADELVGKMRDADEAYRRMVPTDDHWQSVHDAMRTGIGAILLPPGERRDVAQAERTARRRAEQGLPIDSLLRSYQMSAQVVWNALIDVVADKEPESLPVLIRGATRVWHAIDRQAVAAAETYRRREAEMFGRTAERIQSLLDALIEDRADTSLARSAAAALDLPELGRYAVVITRLPGRHDHGDSATRPTTLGPIRLLWRMRPDYEVAVALLRDAEMEELARGLRPHVTRPAGISPVVEGLAELGRARRLAELALRTCAGDGPEIAHLEDRLPAALVVSQPELAGHLSGAVLRPVLALDPADREVLLSTLEAWFRCEGSAMRAAGRLYCHRNTVFNRIRRIEQLTGRSLARPLDVVELALALDAVRLLPVT</sequence>
<reference evidence="5 6" key="1">
    <citation type="submission" date="2024-06" db="EMBL/GenBank/DDBJ databases">
        <title>The Natural Products Discovery Center: Release of the First 8490 Sequenced Strains for Exploring Actinobacteria Biosynthetic Diversity.</title>
        <authorList>
            <person name="Kalkreuter E."/>
            <person name="Kautsar S.A."/>
            <person name="Yang D."/>
            <person name="Bader C.D."/>
            <person name="Teijaro C.N."/>
            <person name="Fluegel L."/>
            <person name="Davis C.M."/>
            <person name="Simpson J.R."/>
            <person name="Lauterbach L."/>
            <person name="Steele A.D."/>
            <person name="Gui C."/>
            <person name="Meng S."/>
            <person name="Li G."/>
            <person name="Viehrig K."/>
            <person name="Ye F."/>
            <person name="Su P."/>
            <person name="Kiefer A.F."/>
            <person name="Nichols A."/>
            <person name="Cepeda A.J."/>
            <person name="Yan W."/>
            <person name="Fan B."/>
            <person name="Jiang Y."/>
            <person name="Adhikari A."/>
            <person name="Zheng C.-J."/>
            <person name="Schuster L."/>
            <person name="Cowan T.M."/>
            <person name="Smanski M.J."/>
            <person name="Chevrette M.G."/>
            <person name="De Carvalho L.P.S."/>
            <person name="Shen B."/>
        </authorList>
    </citation>
    <scope>NUCLEOTIDE SEQUENCE [LARGE SCALE GENOMIC DNA]</scope>
    <source>
        <strain evidence="5 6">NPDC050100</strain>
    </source>
</reference>
<comment type="similarity">
    <text evidence="1">Belongs to the CdaR family.</text>
</comment>
<gene>
    <name evidence="5" type="ORF">AB0I59_07375</name>
</gene>
<feature type="domain" description="CdaR GGDEF-like" evidence="4">
    <location>
        <begin position="178"/>
        <end position="285"/>
    </location>
</feature>
<keyword evidence="6" id="KW-1185">Reference proteome</keyword>
<dbReference type="InterPro" id="IPR025736">
    <property type="entry name" value="PucR_C-HTH_dom"/>
</dbReference>
<evidence type="ECO:0000259" key="4">
    <source>
        <dbReference type="Pfam" id="PF17853"/>
    </source>
</evidence>
<dbReference type="RefSeq" id="WP_358131098.1">
    <property type="nucleotide sequence ID" value="NZ_JBFALK010000003.1"/>
</dbReference>